<dbReference type="CDD" id="cd22147">
    <property type="entry name" value="F-box_SpPof1-like"/>
    <property type="match status" value="1"/>
</dbReference>
<proteinExistence type="predicted"/>
<dbReference type="Proteomes" id="UP000027265">
    <property type="component" value="Unassembled WGS sequence"/>
</dbReference>
<feature type="domain" description="F-box" evidence="5">
    <location>
        <begin position="73"/>
        <end position="119"/>
    </location>
</feature>
<feature type="repeat" description="WD" evidence="3">
    <location>
        <begin position="630"/>
        <end position="669"/>
    </location>
</feature>
<dbReference type="InParanoid" id="A0A067QC50"/>
<feature type="repeat" description="WD" evidence="3">
    <location>
        <begin position="341"/>
        <end position="378"/>
    </location>
</feature>
<keyword evidence="7" id="KW-1185">Reference proteome</keyword>
<feature type="compositionally biased region" description="Acidic residues" evidence="4">
    <location>
        <begin position="151"/>
        <end position="164"/>
    </location>
</feature>
<dbReference type="InterPro" id="IPR020472">
    <property type="entry name" value="WD40_PAC1"/>
</dbReference>
<dbReference type="Pfam" id="PF00400">
    <property type="entry name" value="WD40"/>
    <property type="match status" value="5"/>
</dbReference>
<evidence type="ECO:0000256" key="2">
    <source>
        <dbReference type="ARBA" id="ARBA00022737"/>
    </source>
</evidence>
<name>A0A067QC50_9AGAM</name>
<reference evidence="7" key="1">
    <citation type="journal article" date="2014" name="Proc. Natl. Acad. Sci. U.S.A.">
        <title>Extensive sampling of basidiomycete genomes demonstrates inadequacy of the white-rot/brown-rot paradigm for wood decay fungi.</title>
        <authorList>
            <person name="Riley R."/>
            <person name="Salamov A.A."/>
            <person name="Brown D.W."/>
            <person name="Nagy L.G."/>
            <person name="Floudas D."/>
            <person name="Held B.W."/>
            <person name="Levasseur A."/>
            <person name="Lombard V."/>
            <person name="Morin E."/>
            <person name="Otillar R."/>
            <person name="Lindquist E.A."/>
            <person name="Sun H."/>
            <person name="LaButti K.M."/>
            <person name="Schmutz J."/>
            <person name="Jabbour D."/>
            <person name="Luo H."/>
            <person name="Baker S.E."/>
            <person name="Pisabarro A.G."/>
            <person name="Walton J.D."/>
            <person name="Blanchette R.A."/>
            <person name="Henrissat B."/>
            <person name="Martin F."/>
            <person name="Cullen D."/>
            <person name="Hibbett D.S."/>
            <person name="Grigoriev I.V."/>
        </authorList>
    </citation>
    <scope>NUCLEOTIDE SEQUENCE [LARGE SCALE GENOMIC DNA]</scope>
    <source>
        <strain evidence="7">MUCL 33604</strain>
    </source>
</reference>
<dbReference type="InterPro" id="IPR019775">
    <property type="entry name" value="WD40_repeat_CS"/>
</dbReference>
<dbReference type="PROSITE" id="PS50294">
    <property type="entry name" value="WD_REPEATS_REGION"/>
    <property type="match status" value="1"/>
</dbReference>
<dbReference type="InterPro" id="IPR015943">
    <property type="entry name" value="WD40/YVTN_repeat-like_dom_sf"/>
</dbReference>
<dbReference type="HOGENOM" id="CLU_000288_103_6_1"/>
<dbReference type="SUPFAM" id="SSF50978">
    <property type="entry name" value="WD40 repeat-like"/>
    <property type="match status" value="1"/>
</dbReference>
<evidence type="ECO:0000256" key="3">
    <source>
        <dbReference type="PROSITE-ProRule" id="PRU00221"/>
    </source>
</evidence>
<evidence type="ECO:0000313" key="7">
    <source>
        <dbReference type="Proteomes" id="UP000027265"/>
    </source>
</evidence>
<dbReference type="SUPFAM" id="SSF81383">
    <property type="entry name" value="F-box domain"/>
    <property type="match status" value="1"/>
</dbReference>
<evidence type="ECO:0000259" key="5">
    <source>
        <dbReference type="PROSITE" id="PS50181"/>
    </source>
</evidence>
<organism evidence="6 7">
    <name type="scientific">Jaapia argillacea MUCL 33604</name>
    <dbReference type="NCBI Taxonomy" id="933084"/>
    <lineage>
        <taxon>Eukaryota</taxon>
        <taxon>Fungi</taxon>
        <taxon>Dikarya</taxon>
        <taxon>Basidiomycota</taxon>
        <taxon>Agaricomycotina</taxon>
        <taxon>Agaricomycetes</taxon>
        <taxon>Agaricomycetidae</taxon>
        <taxon>Jaapiales</taxon>
        <taxon>Jaapiaceae</taxon>
        <taxon>Jaapia</taxon>
    </lineage>
</organism>
<evidence type="ECO:0000313" key="6">
    <source>
        <dbReference type="EMBL" id="KDQ61072.1"/>
    </source>
</evidence>
<dbReference type="PROSITE" id="PS00678">
    <property type="entry name" value="WD_REPEATS_1"/>
    <property type="match status" value="1"/>
</dbReference>
<dbReference type="EMBL" id="KL197713">
    <property type="protein sequence ID" value="KDQ61072.1"/>
    <property type="molecule type" value="Genomic_DNA"/>
</dbReference>
<dbReference type="InterPro" id="IPR036322">
    <property type="entry name" value="WD40_repeat_dom_sf"/>
</dbReference>
<dbReference type="InterPro" id="IPR036047">
    <property type="entry name" value="F-box-like_dom_sf"/>
</dbReference>
<dbReference type="PANTHER" id="PTHR22847">
    <property type="entry name" value="WD40 REPEAT PROTEIN"/>
    <property type="match status" value="1"/>
</dbReference>
<dbReference type="InterPro" id="IPR001810">
    <property type="entry name" value="F-box_dom"/>
</dbReference>
<dbReference type="PROSITE" id="PS50082">
    <property type="entry name" value="WD_REPEATS_2"/>
    <property type="match status" value="3"/>
</dbReference>
<dbReference type="SMART" id="SM00256">
    <property type="entry name" value="FBOX"/>
    <property type="match status" value="1"/>
</dbReference>
<keyword evidence="1 3" id="KW-0853">WD repeat</keyword>
<dbReference type="Gene3D" id="1.20.1280.50">
    <property type="match status" value="1"/>
</dbReference>
<dbReference type="STRING" id="933084.A0A067QC50"/>
<feature type="repeat" description="WD" evidence="3">
    <location>
        <begin position="514"/>
        <end position="553"/>
    </location>
</feature>
<dbReference type="OrthoDB" id="19711at2759"/>
<evidence type="ECO:0000256" key="1">
    <source>
        <dbReference type="ARBA" id="ARBA00022574"/>
    </source>
</evidence>
<dbReference type="Gene3D" id="2.130.10.10">
    <property type="entry name" value="YVTN repeat-like/Quinoprotein amine dehydrogenase"/>
    <property type="match status" value="2"/>
</dbReference>
<accession>A0A067QC50</accession>
<dbReference type="AlphaFoldDB" id="A0A067QC50"/>
<dbReference type="PANTHER" id="PTHR22847:SF745">
    <property type="entry name" value="F-BOX_WD REPEAT-CONTAINING PROTEIN 7"/>
    <property type="match status" value="1"/>
</dbReference>
<dbReference type="InterPro" id="IPR001680">
    <property type="entry name" value="WD40_rpt"/>
</dbReference>
<evidence type="ECO:0000256" key="4">
    <source>
        <dbReference type="SAM" id="MobiDB-lite"/>
    </source>
</evidence>
<keyword evidence="2" id="KW-0677">Repeat</keyword>
<dbReference type="Pfam" id="PF12937">
    <property type="entry name" value="F-box-like"/>
    <property type="match status" value="1"/>
</dbReference>
<dbReference type="SMART" id="SM00320">
    <property type="entry name" value="WD40"/>
    <property type="match status" value="6"/>
</dbReference>
<sequence length="724" mass="78369">MIILPDERVVAGSEGTRSGPTRSLFLAPAGRNDLPFLGVSAKEREELAYSLLASLPRSRLANIQRRIAPLLQIDFVGLLPPEVSLQIFSYLSFQSLLTCALVSRRWRAIADDTSVWKDLCFDKGWTWKQPPPGSDYGLLSDHGKGKAGEGPMDEGGDDDDEGMGDEEDEIGDVLMDLGLPNAVAAGVEAEGDDDFTTNSTIRFDEDSGFASTSWFSSTSQHDPLDLATSLPPLASTSAYTLESTSPLLPDFDDSLFLGELPTRPTCRPRHRYHSAPPAFSPPKPPKNKYKLLALTHIRLQKRFERGLAKLSTIPGRGVAPPFNNPNLLGAVNANGANGGTVNGHTHTIYCLQLYTYPETGDQVLFTGSKDRSVREWSLARLPVPPSTSPLSSSSSISSQSLSAASTPSITGSVERVYEGLHDSSVLSLCVGYGYLASAGSDRRVGLWALGSCSASNPGTIGEGGIVRCRPTKVLVDHEDSVLCVRFNEKTLVSCSKDRTLRTYSFPDLKPQFVLGGHRAAVNAVCIKGNRIVSASGDRSMRLWDADNGTLLQTFENHHSRGIASIDFTFPYVLSGSSDKHLRLFNILESQGWSTSPELDNAPPPPPPLSSEHVCEACGSSRGRNERRRERCHHGDLVRSVALGEEWVVSGSYDLSVKVWNRKTGVLVADLTSGHVGRIFCVGFDCTKVSTRSSSSVQIILAFGCREKWDSTSAFSGGTVLNEDC</sequence>
<protein>
    <recommendedName>
        <fullName evidence="5">F-box domain-containing protein</fullName>
    </recommendedName>
</protein>
<gene>
    <name evidence="6" type="ORF">JAAARDRAFT_45731</name>
</gene>
<dbReference type="PRINTS" id="PR00320">
    <property type="entry name" value="GPROTEINBRPT"/>
</dbReference>
<dbReference type="PROSITE" id="PS50181">
    <property type="entry name" value="FBOX"/>
    <property type="match status" value="1"/>
</dbReference>
<feature type="region of interest" description="Disordered" evidence="4">
    <location>
        <begin position="132"/>
        <end position="164"/>
    </location>
</feature>